<name>A0ABV9Z1U4_9HYPH</name>
<dbReference type="Proteomes" id="UP001595796">
    <property type="component" value="Unassembled WGS sequence"/>
</dbReference>
<sequence length="219" mass="22732">MSAEPTFLRWSGPALSGALAVIVAGAVVLPWTDPGPLSDQMVQHLLLMNVFGPLVGLFVARRAPLIERPRTLWAAGLVQIVLLWAWHAPSVQGTASGGALTHVGLLAVLALASVIFWAAILRSSETAPWRGIVALLLTGKLACLLGGLLIFAPRDLYGLPHLAFALCSSGPSSLADQQLAGLLMVTACPLSYLTAGVVVAARMIDDLGRRLGSASAASS</sequence>
<feature type="transmembrane region" description="Helical" evidence="6">
    <location>
        <begin position="7"/>
        <end position="29"/>
    </location>
</feature>
<dbReference type="InterPro" id="IPR019108">
    <property type="entry name" value="Caa3_assmbl_CtaG-rel"/>
</dbReference>
<dbReference type="EMBL" id="JBHSJF010000005">
    <property type="protein sequence ID" value="MFC5067728.1"/>
    <property type="molecule type" value="Genomic_DNA"/>
</dbReference>
<evidence type="ECO:0000256" key="4">
    <source>
        <dbReference type="ARBA" id="ARBA00022989"/>
    </source>
</evidence>
<feature type="transmembrane region" description="Helical" evidence="6">
    <location>
        <begin position="71"/>
        <end position="87"/>
    </location>
</feature>
<keyword evidence="8" id="KW-1185">Reference proteome</keyword>
<gene>
    <name evidence="7" type="ORF">ACFPFW_06825</name>
</gene>
<evidence type="ECO:0000313" key="8">
    <source>
        <dbReference type="Proteomes" id="UP001595796"/>
    </source>
</evidence>
<protein>
    <submittedName>
        <fullName evidence="7">Cytochrome c oxidase assembly protein</fullName>
    </submittedName>
</protein>
<keyword evidence="2" id="KW-1003">Cell membrane</keyword>
<keyword evidence="5 6" id="KW-0472">Membrane</keyword>
<evidence type="ECO:0000313" key="7">
    <source>
        <dbReference type="EMBL" id="MFC5067728.1"/>
    </source>
</evidence>
<evidence type="ECO:0000256" key="5">
    <source>
        <dbReference type="ARBA" id="ARBA00023136"/>
    </source>
</evidence>
<evidence type="ECO:0000256" key="3">
    <source>
        <dbReference type="ARBA" id="ARBA00022692"/>
    </source>
</evidence>
<dbReference type="Pfam" id="PF09678">
    <property type="entry name" value="Caa3_CtaG"/>
    <property type="match status" value="1"/>
</dbReference>
<keyword evidence="3 6" id="KW-0812">Transmembrane</keyword>
<feature type="transmembrane region" description="Helical" evidence="6">
    <location>
        <begin position="132"/>
        <end position="152"/>
    </location>
</feature>
<keyword evidence="4 6" id="KW-1133">Transmembrane helix</keyword>
<feature type="transmembrane region" description="Helical" evidence="6">
    <location>
        <begin position="179"/>
        <end position="201"/>
    </location>
</feature>
<feature type="transmembrane region" description="Helical" evidence="6">
    <location>
        <begin position="99"/>
        <end position="120"/>
    </location>
</feature>
<comment type="caution">
    <text evidence="7">The sequence shown here is derived from an EMBL/GenBank/DDBJ whole genome shotgun (WGS) entry which is preliminary data.</text>
</comment>
<evidence type="ECO:0000256" key="1">
    <source>
        <dbReference type="ARBA" id="ARBA00004651"/>
    </source>
</evidence>
<feature type="transmembrane region" description="Helical" evidence="6">
    <location>
        <begin position="41"/>
        <end position="59"/>
    </location>
</feature>
<evidence type="ECO:0000256" key="6">
    <source>
        <dbReference type="SAM" id="Phobius"/>
    </source>
</evidence>
<reference evidence="8" key="1">
    <citation type="journal article" date="2019" name="Int. J. Syst. Evol. Microbiol.">
        <title>The Global Catalogue of Microorganisms (GCM) 10K type strain sequencing project: providing services to taxonomists for standard genome sequencing and annotation.</title>
        <authorList>
            <consortium name="The Broad Institute Genomics Platform"/>
            <consortium name="The Broad Institute Genome Sequencing Center for Infectious Disease"/>
            <person name="Wu L."/>
            <person name="Ma J."/>
        </authorList>
    </citation>
    <scope>NUCLEOTIDE SEQUENCE [LARGE SCALE GENOMIC DNA]</scope>
    <source>
        <strain evidence="8">CGMCC 1.16444</strain>
    </source>
</reference>
<proteinExistence type="predicted"/>
<organism evidence="7 8">
    <name type="scientific">Flaviflagellibacter deserti</name>
    <dbReference type="NCBI Taxonomy" id="2267266"/>
    <lineage>
        <taxon>Bacteria</taxon>
        <taxon>Pseudomonadati</taxon>
        <taxon>Pseudomonadota</taxon>
        <taxon>Alphaproteobacteria</taxon>
        <taxon>Hyphomicrobiales</taxon>
        <taxon>Flaviflagellibacter</taxon>
    </lineage>
</organism>
<evidence type="ECO:0000256" key="2">
    <source>
        <dbReference type="ARBA" id="ARBA00022475"/>
    </source>
</evidence>
<dbReference type="RefSeq" id="WP_162799761.1">
    <property type="nucleotide sequence ID" value="NZ_JBHSJF010000005.1"/>
</dbReference>
<accession>A0ABV9Z1U4</accession>
<comment type="subcellular location">
    <subcellularLocation>
        <location evidence="1">Cell membrane</location>
        <topology evidence="1">Multi-pass membrane protein</topology>
    </subcellularLocation>
</comment>